<evidence type="ECO:0000256" key="6">
    <source>
        <dbReference type="ARBA" id="ARBA00022989"/>
    </source>
</evidence>
<feature type="transmembrane region" description="Helical" evidence="14">
    <location>
        <begin position="12"/>
        <end position="32"/>
    </location>
</feature>
<proteinExistence type="inferred from homology"/>
<dbReference type="Gene3D" id="1.10.4030.10">
    <property type="entry name" value="Porin chaperone SurA, peptide-binding domain"/>
    <property type="match status" value="1"/>
</dbReference>
<evidence type="ECO:0000256" key="8">
    <source>
        <dbReference type="ARBA" id="ARBA00023186"/>
    </source>
</evidence>
<dbReference type="Pfam" id="PF13624">
    <property type="entry name" value="SurA_N_3"/>
    <property type="match status" value="1"/>
</dbReference>
<evidence type="ECO:0000256" key="7">
    <source>
        <dbReference type="ARBA" id="ARBA00023136"/>
    </source>
</evidence>
<keyword evidence="16" id="KW-0413">Isomerase</keyword>
<evidence type="ECO:0000259" key="15">
    <source>
        <dbReference type="Pfam" id="PF13145"/>
    </source>
</evidence>
<evidence type="ECO:0000256" key="14">
    <source>
        <dbReference type="SAM" id="Phobius"/>
    </source>
</evidence>
<comment type="similarity">
    <text evidence="11">Belongs to the PpiD chaperone family.</text>
</comment>
<evidence type="ECO:0000256" key="2">
    <source>
        <dbReference type="ARBA" id="ARBA00018370"/>
    </source>
</evidence>
<comment type="subcellular location">
    <subcellularLocation>
        <location evidence="1">Cell inner membrane</location>
        <topology evidence="1">Single-pass type II membrane protein</topology>
        <orientation evidence="1">Periplasmic side</orientation>
    </subcellularLocation>
</comment>
<evidence type="ECO:0000256" key="9">
    <source>
        <dbReference type="ARBA" id="ARBA00030642"/>
    </source>
</evidence>
<dbReference type="InterPro" id="IPR052029">
    <property type="entry name" value="PpiD_chaperone"/>
</dbReference>
<evidence type="ECO:0000313" key="17">
    <source>
        <dbReference type="Proteomes" id="UP000054935"/>
    </source>
</evidence>
<dbReference type="InterPro" id="IPR046357">
    <property type="entry name" value="PPIase_dom_sf"/>
</dbReference>
<reference evidence="16 17" key="1">
    <citation type="submission" date="2015-09" db="EMBL/GenBank/DDBJ databases">
        <authorList>
            <consortium name="Swine Surveillance"/>
        </authorList>
    </citation>
    <scope>NUCLEOTIDE SEQUENCE [LARGE SCALE GENOMIC DNA]</scope>
    <source>
        <strain evidence="16 17">CECT 7648</strain>
    </source>
</reference>
<dbReference type="PANTHER" id="PTHR47529">
    <property type="entry name" value="PEPTIDYL-PROLYL CIS-TRANS ISOMERASE D"/>
    <property type="match status" value="1"/>
</dbReference>
<dbReference type="PANTHER" id="PTHR47529:SF1">
    <property type="entry name" value="PERIPLASMIC CHAPERONE PPID"/>
    <property type="match status" value="1"/>
</dbReference>
<protein>
    <recommendedName>
        <fullName evidence="2">Parvulin-like PPIase</fullName>
    </recommendedName>
    <alternativeName>
        <fullName evidence="9">Peptidyl-prolyl cis-trans isomerase plp</fullName>
    </alternativeName>
    <alternativeName>
        <fullName evidence="12">Periplasmic chaperone PpiD</fullName>
    </alternativeName>
    <alternativeName>
        <fullName evidence="13">Periplasmic folding chaperone</fullName>
    </alternativeName>
    <alternativeName>
        <fullName evidence="10">Rotamase plp</fullName>
    </alternativeName>
</protein>
<evidence type="ECO:0000256" key="11">
    <source>
        <dbReference type="ARBA" id="ARBA00038408"/>
    </source>
</evidence>
<dbReference type="GO" id="GO:0003755">
    <property type="term" value="F:peptidyl-prolyl cis-trans isomerase activity"/>
    <property type="evidence" value="ECO:0007669"/>
    <property type="project" value="InterPro"/>
</dbReference>
<dbReference type="OrthoDB" id="9768393at2"/>
<sequence>MARKAGKTTSTLVWILMGMLILGLGGFGATNFSGNVRAIGSVGDTDMPVTDYARSLQNEIRAQEAQIGQPLTFQQAQLIGLPDRVLSQMVVTAALENEAKTLGISIGDERLAEEIRNVRAFQGPDGQFSRETYAMALDNAGLSESEFEAQQRSQSAATILQGAVLAGVKLPDTYIDTLIAWNGEQRAFSWAMIGRDAINTGLPVPTDAELQEWYEANIDAFTTPETKQITYAWLTPEMLVDTVEVDEASLRDAYDERFEEFNQPERRLVERLVFLDEAAAQAAADRITAGEITFEGLVAERDLDLADTDMGDVARSDLGDAAEAVFSAEVGDVAGPAPSDLGPALFRVNAVLAAQEITFEEATPDLREVLALDRARRVIDTQATGFDDELAAGATLEELAQSTDLQLGTIGWTGDNDADIAGFDAFRQAAEALSADDYPAIAQLGDGGVFALRLDEIQAPAPMPFEDVRTQVEQGWELDALTDALVASAEASVEALSNGASFEDQGLEAEEQAPLTRTAYSAALPAGLLNKVFELEPGEAAAIPGNGTAIIVRLDEIVPADSDGDAAQQLAALLRDQASNDVANDLFRALATDIQNRAGVVIDQPAINAVHANFQ</sequence>
<keyword evidence="3" id="KW-1003">Cell membrane</keyword>
<keyword evidence="6 14" id="KW-1133">Transmembrane helix</keyword>
<accession>A0A0N7LZD7</accession>
<dbReference type="SUPFAM" id="SSF54534">
    <property type="entry name" value="FKBP-like"/>
    <property type="match status" value="1"/>
</dbReference>
<dbReference type="InterPro" id="IPR027304">
    <property type="entry name" value="Trigger_fact/SurA_dom_sf"/>
</dbReference>
<keyword evidence="7 14" id="KW-0472">Membrane</keyword>
<evidence type="ECO:0000256" key="5">
    <source>
        <dbReference type="ARBA" id="ARBA00022692"/>
    </source>
</evidence>
<dbReference type="Gene3D" id="3.10.50.40">
    <property type="match status" value="1"/>
</dbReference>
<evidence type="ECO:0000256" key="4">
    <source>
        <dbReference type="ARBA" id="ARBA00022519"/>
    </source>
</evidence>
<keyword evidence="8" id="KW-0143">Chaperone</keyword>
<evidence type="ECO:0000256" key="13">
    <source>
        <dbReference type="ARBA" id="ARBA00042775"/>
    </source>
</evidence>
<dbReference type="AlphaFoldDB" id="A0A0N7LZD7"/>
<dbReference type="EMBL" id="CYSE01000002">
    <property type="protein sequence ID" value="CUH77377.1"/>
    <property type="molecule type" value="Genomic_DNA"/>
</dbReference>
<dbReference type="InterPro" id="IPR000297">
    <property type="entry name" value="PPIase_PpiC"/>
</dbReference>
<dbReference type="GO" id="GO:0005886">
    <property type="term" value="C:plasma membrane"/>
    <property type="evidence" value="ECO:0007669"/>
    <property type="project" value="UniProtKB-SubCell"/>
</dbReference>
<gene>
    <name evidence="16" type="primary">ppiD</name>
    <name evidence="16" type="ORF">TRN7648_01442</name>
</gene>
<name>A0A0N7LZD7_9RHOB</name>
<keyword evidence="17" id="KW-1185">Reference proteome</keyword>
<dbReference type="SUPFAM" id="SSF109998">
    <property type="entry name" value="Triger factor/SurA peptide-binding domain-like"/>
    <property type="match status" value="1"/>
</dbReference>
<dbReference type="Proteomes" id="UP000054935">
    <property type="component" value="Unassembled WGS sequence"/>
</dbReference>
<dbReference type="Pfam" id="PF13145">
    <property type="entry name" value="Rotamase_2"/>
    <property type="match status" value="1"/>
</dbReference>
<keyword evidence="4" id="KW-0997">Cell inner membrane</keyword>
<evidence type="ECO:0000256" key="1">
    <source>
        <dbReference type="ARBA" id="ARBA00004382"/>
    </source>
</evidence>
<evidence type="ECO:0000256" key="12">
    <source>
        <dbReference type="ARBA" id="ARBA00040743"/>
    </source>
</evidence>
<evidence type="ECO:0000313" key="16">
    <source>
        <dbReference type="EMBL" id="CUH77377.1"/>
    </source>
</evidence>
<evidence type="ECO:0000256" key="10">
    <source>
        <dbReference type="ARBA" id="ARBA00031484"/>
    </source>
</evidence>
<dbReference type="RefSeq" id="WP_058246943.1">
    <property type="nucleotide sequence ID" value="NZ_CYSE01000002.1"/>
</dbReference>
<feature type="domain" description="PpiC" evidence="15">
    <location>
        <begin position="245"/>
        <end position="363"/>
    </location>
</feature>
<evidence type="ECO:0000256" key="3">
    <source>
        <dbReference type="ARBA" id="ARBA00022475"/>
    </source>
</evidence>
<dbReference type="STRING" id="441103.TRN7648_01442"/>
<organism evidence="16 17">
    <name type="scientific">Tropicibacter naphthalenivorans</name>
    <dbReference type="NCBI Taxonomy" id="441103"/>
    <lineage>
        <taxon>Bacteria</taxon>
        <taxon>Pseudomonadati</taxon>
        <taxon>Pseudomonadota</taxon>
        <taxon>Alphaproteobacteria</taxon>
        <taxon>Rhodobacterales</taxon>
        <taxon>Roseobacteraceae</taxon>
        <taxon>Tropicibacter</taxon>
    </lineage>
</organism>
<keyword evidence="5 14" id="KW-0812">Transmembrane</keyword>